<evidence type="ECO:0000256" key="7">
    <source>
        <dbReference type="SAM" id="SignalP"/>
    </source>
</evidence>
<keyword evidence="5" id="KW-0564">Palmitate</keyword>
<dbReference type="RefSeq" id="WP_039374867.1">
    <property type="nucleotide sequence ID" value="NZ_AP028930.1"/>
</dbReference>
<reference evidence="9 11" key="2">
    <citation type="submission" date="2019-08" db="EMBL/GenBank/DDBJ databases">
        <authorList>
            <person name="Peeters C."/>
        </authorList>
    </citation>
    <scope>NUCLEOTIDE SEQUENCE [LARGE SCALE GENOMIC DNA]</scope>
    <source>
        <strain evidence="9 11">LMG 31121</strain>
    </source>
</reference>
<keyword evidence="2" id="KW-1003">Cell membrane</keyword>
<evidence type="ECO:0000256" key="5">
    <source>
        <dbReference type="ARBA" id="ARBA00023139"/>
    </source>
</evidence>
<dbReference type="AlphaFoldDB" id="A0A239SP44"/>
<keyword evidence="6 8" id="KW-0449">Lipoprotein</keyword>
<protein>
    <submittedName>
        <fullName evidence="8">Entericidin B membrane lipoprotein</fullName>
    </submittedName>
    <submittedName>
        <fullName evidence="9">Membrane protein</fullName>
    </submittedName>
</protein>
<dbReference type="Proteomes" id="UP000215126">
    <property type="component" value="Chromosome 1"/>
</dbReference>
<dbReference type="EMBL" id="CABPSR010000012">
    <property type="protein sequence ID" value="VVE83157.1"/>
    <property type="molecule type" value="Genomic_DNA"/>
</dbReference>
<comment type="similarity">
    <text evidence="1">Belongs to the EcnA/EcnB lipoprotein family.</text>
</comment>
<accession>A0A239SP44</accession>
<evidence type="ECO:0000313" key="11">
    <source>
        <dbReference type="Proteomes" id="UP000335538"/>
    </source>
</evidence>
<proteinExistence type="inferred from homology"/>
<feature type="signal peptide" evidence="7">
    <location>
        <begin position="1"/>
        <end position="18"/>
    </location>
</feature>
<evidence type="ECO:0000256" key="3">
    <source>
        <dbReference type="ARBA" id="ARBA00022729"/>
    </source>
</evidence>
<feature type="chain" id="PRO_5042692991" evidence="7">
    <location>
        <begin position="19"/>
        <end position="45"/>
    </location>
</feature>
<evidence type="ECO:0000256" key="1">
    <source>
        <dbReference type="ARBA" id="ARBA00010296"/>
    </source>
</evidence>
<evidence type="ECO:0000313" key="10">
    <source>
        <dbReference type="Proteomes" id="UP000215126"/>
    </source>
</evidence>
<evidence type="ECO:0000256" key="2">
    <source>
        <dbReference type="ARBA" id="ARBA00022475"/>
    </source>
</evidence>
<reference evidence="8 10" key="1">
    <citation type="submission" date="2017-06" db="EMBL/GenBank/DDBJ databases">
        <authorList>
            <consortium name="Pathogen Informatics"/>
        </authorList>
    </citation>
    <scope>NUCLEOTIDE SEQUENCE [LARGE SCALE GENOMIC DNA]</scope>
    <source>
        <strain evidence="8 10">NCTC13161</strain>
    </source>
</reference>
<gene>
    <name evidence="9" type="ORF">PSP31121_04118</name>
    <name evidence="8" type="ORF">SAMEA4530655_03719</name>
</gene>
<keyword evidence="4" id="KW-0472">Membrane</keyword>
<keyword evidence="10" id="KW-1185">Reference proteome</keyword>
<dbReference type="GO" id="GO:0009636">
    <property type="term" value="P:response to toxic substance"/>
    <property type="evidence" value="ECO:0007669"/>
    <property type="project" value="InterPro"/>
</dbReference>
<name>A0A239SP44_9BURK</name>
<dbReference type="GeneID" id="88096318"/>
<dbReference type="GO" id="GO:0016020">
    <property type="term" value="C:membrane"/>
    <property type="evidence" value="ECO:0007669"/>
    <property type="project" value="InterPro"/>
</dbReference>
<dbReference type="InterPro" id="IPR012556">
    <property type="entry name" value="Entericidin"/>
</dbReference>
<sequence>MKRLIAIALLSGFALGLAGCNTIHGAGKDVEKGGEAIQGAADRNK</sequence>
<dbReference type="PROSITE" id="PS51257">
    <property type="entry name" value="PROKAR_LIPOPROTEIN"/>
    <property type="match status" value="1"/>
</dbReference>
<dbReference type="Pfam" id="PF08085">
    <property type="entry name" value="Entericidin"/>
    <property type="match status" value="1"/>
</dbReference>
<keyword evidence="3 7" id="KW-0732">Signal</keyword>
<dbReference type="Proteomes" id="UP000335538">
    <property type="component" value="Unassembled WGS sequence"/>
</dbReference>
<dbReference type="EMBL" id="LT906435">
    <property type="protein sequence ID" value="SNU87170.1"/>
    <property type="molecule type" value="Genomic_DNA"/>
</dbReference>
<organism evidence="8 10">
    <name type="scientific">Pandoraea sputorum</name>
    <dbReference type="NCBI Taxonomy" id="93222"/>
    <lineage>
        <taxon>Bacteria</taxon>
        <taxon>Pseudomonadati</taxon>
        <taxon>Pseudomonadota</taxon>
        <taxon>Betaproteobacteria</taxon>
        <taxon>Burkholderiales</taxon>
        <taxon>Burkholderiaceae</taxon>
        <taxon>Pandoraea</taxon>
    </lineage>
</organism>
<evidence type="ECO:0000313" key="9">
    <source>
        <dbReference type="EMBL" id="VVE83157.1"/>
    </source>
</evidence>
<evidence type="ECO:0000313" key="8">
    <source>
        <dbReference type="EMBL" id="SNU87170.1"/>
    </source>
</evidence>
<evidence type="ECO:0000256" key="4">
    <source>
        <dbReference type="ARBA" id="ARBA00023136"/>
    </source>
</evidence>
<evidence type="ECO:0000256" key="6">
    <source>
        <dbReference type="ARBA" id="ARBA00023288"/>
    </source>
</evidence>